<evidence type="ECO:0000256" key="4">
    <source>
        <dbReference type="ARBA" id="ARBA00023139"/>
    </source>
</evidence>
<evidence type="ECO:0000313" key="7">
    <source>
        <dbReference type="EMBL" id="MBD2860552.1"/>
    </source>
</evidence>
<name>A0A927GY11_9BACL</name>
<sequence length="434" mass="47869">MATPKGIRAGTAAVVCLAAILSGCAGQETADNAATKAELPPEPVTLKINNFNTVISQEVIDNHIVAPIQKKYPHISFEYLDQLKGSTLQNLITSGNVPDIVFTDYPNLSGLLEFDYPQDLNEFVKAKRIGLDNVNPQMIEGGKRIGAKGELYALPFYMDRMMLFYNKDLFEKFGVPYPTDDMKVDEFVGLVKRMTRLDGGVQYAGMRTINLHTTGMQWGYPVIDPKTGLASFQTDSWKKALTLLNDINSIPGNEKLTNETFYKEQRLAMLQQSFSIMVGLLEGARKGGSPLNWDIAAMPQSKEEPEVSGFYKPYYFVVSKSSKHKEAAMDAVAHLMTSKEGQLELSKTGKMPILTDPDLVKSFGTAVEELKGKRLEAVFKHKAADLAYSNEFDKLASPQLNTAGTNVIAGKSDMNSALREAEEAANKLIAEKKK</sequence>
<dbReference type="RefSeq" id="WP_190923776.1">
    <property type="nucleotide sequence ID" value="NZ_JACXJA010000001.1"/>
</dbReference>
<dbReference type="Proteomes" id="UP000639396">
    <property type="component" value="Unassembled WGS sequence"/>
</dbReference>
<keyword evidence="4" id="KW-0564">Palmitate</keyword>
<gene>
    <name evidence="7" type="ORF">IDH45_00940</name>
</gene>
<evidence type="ECO:0000256" key="2">
    <source>
        <dbReference type="ARBA" id="ARBA00022729"/>
    </source>
</evidence>
<evidence type="ECO:0000256" key="3">
    <source>
        <dbReference type="ARBA" id="ARBA00023136"/>
    </source>
</evidence>
<accession>A0A927GY11</accession>
<comment type="caution">
    <text evidence="7">The sequence shown here is derived from an EMBL/GenBank/DDBJ whole genome shotgun (WGS) entry which is preliminary data.</text>
</comment>
<dbReference type="InterPro" id="IPR006059">
    <property type="entry name" value="SBP"/>
</dbReference>
<dbReference type="PROSITE" id="PS51257">
    <property type="entry name" value="PROKAR_LIPOPROTEIN"/>
    <property type="match status" value="1"/>
</dbReference>
<dbReference type="SUPFAM" id="SSF53850">
    <property type="entry name" value="Periplasmic binding protein-like II"/>
    <property type="match status" value="1"/>
</dbReference>
<dbReference type="PANTHER" id="PTHR43649">
    <property type="entry name" value="ARABINOSE-BINDING PROTEIN-RELATED"/>
    <property type="match status" value="1"/>
</dbReference>
<feature type="chain" id="PRO_5037011786" evidence="6">
    <location>
        <begin position="31"/>
        <end position="434"/>
    </location>
</feature>
<dbReference type="PANTHER" id="PTHR43649:SF33">
    <property type="entry name" value="POLYGALACTURONAN_RHAMNOGALACTURONAN-BINDING PROTEIN YTCQ"/>
    <property type="match status" value="1"/>
</dbReference>
<dbReference type="AlphaFoldDB" id="A0A927GY11"/>
<feature type="signal peptide" evidence="6">
    <location>
        <begin position="1"/>
        <end position="30"/>
    </location>
</feature>
<keyword evidence="5" id="KW-0449">Lipoprotein</keyword>
<keyword evidence="2 6" id="KW-0732">Signal</keyword>
<dbReference type="EMBL" id="JACXJA010000001">
    <property type="protein sequence ID" value="MBD2860552.1"/>
    <property type="molecule type" value="Genomic_DNA"/>
</dbReference>
<evidence type="ECO:0000256" key="1">
    <source>
        <dbReference type="ARBA" id="ARBA00022475"/>
    </source>
</evidence>
<organism evidence="7 8">
    <name type="scientific">Paenibacillus oceani</name>
    <dbReference type="NCBI Taxonomy" id="2772510"/>
    <lineage>
        <taxon>Bacteria</taxon>
        <taxon>Bacillati</taxon>
        <taxon>Bacillota</taxon>
        <taxon>Bacilli</taxon>
        <taxon>Bacillales</taxon>
        <taxon>Paenibacillaceae</taxon>
        <taxon>Paenibacillus</taxon>
    </lineage>
</organism>
<evidence type="ECO:0000313" key="8">
    <source>
        <dbReference type="Proteomes" id="UP000639396"/>
    </source>
</evidence>
<keyword evidence="8" id="KW-1185">Reference proteome</keyword>
<dbReference type="Gene3D" id="3.40.190.10">
    <property type="entry name" value="Periplasmic binding protein-like II"/>
    <property type="match status" value="1"/>
</dbReference>
<dbReference type="InterPro" id="IPR050490">
    <property type="entry name" value="Bact_solute-bd_prot1"/>
</dbReference>
<proteinExistence type="predicted"/>
<keyword evidence="1" id="KW-1003">Cell membrane</keyword>
<protein>
    <submittedName>
        <fullName evidence="7">Extracellular solute-binding protein</fullName>
    </submittedName>
</protein>
<evidence type="ECO:0000256" key="6">
    <source>
        <dbReference type="SAM" id="SignalP"/>
    </source>
</evidence>
<dbReference type="Pfam" id="PF01547">
    <property type="entry name" value="SBP_bac_1"/>
    <property type="match status" value="1"/>
</dbReference>
<reference evidence="7" key="1">
    <citation type="submission" date="2020-09" db="EMBL/GenBank/DDBJ databases">
        <title>A novel bacterium of genus Paenibacillus, isolated from South China Sea.</title>
        <authorList>
            <person name="Huang H."/>
            <person name="Mo K."/>
            <person name="Hu Y."/>
        </authorList>
    </citation>
    <scope>NUCLEOTIDE SEQUENCE</scope>
    <source>
        <strain evidence="7">IB182363</strain>
    </source>
</reference>
<evidence type="ECO:0000256" key="5">
    <source>
        <dbReference type="ARBA" id="ARBA00023288"/>
    </source>
</evidence>
<keyword evidence="3" id="KW-0472">Membrane</keyword>